<proteinExistence type="predicted"/>
<reference evidence="2 3" key="1">
    <citation type="submission" date="2014-07" db="EMBL/GenBank/DDBJ databases">
        <title>Expanding our view of genomic diversity in Candidatus Accumulibacter clades.</title>
        <authorList>
            <person name="Skennerton C.T."/>
            <person name="Barr J.J."/>
            <person name="Slater F.R."/>
            <person name="Bond P.L."/>
            <person name="Tyson G.W."/>
        </authorList>
    </citation>
    <scope>NUCLEOTIDE SEQUENCE [LARGE SCALE GENOMIC DNA]</scope>
    <source>
        <strain evidence="3">SK-01</strain>
    </source>
</reference>
<gene>
    <name evidence="2" type="ORF">CAPSK01_002617</name>
</gene>
<evidence type="ECO:0000313" key="2">
    <source>
        <dbReference type="EMBL" id="KFB68025.1"/>
    </source>
</evidence>
<comment type="caution">
    <text evidence="2">The sequence shown here is derived from an EMBL/GenBank/DDBJ whole genome shotgun (WGS) entry which is preliminary data.</text>
</comment>
<dbReference type="STRING" id="1457154.CAPSK01_002617"/>
<sequence length="96" mass="10291">MAGAGLLGCAHGKGADDAGQGGKRSRHDISLVRGGGFGRMDKLSAKMKGFATVRYEALGGRVPYCWAGIGQRLLLFSSECAIEKQKLTINRKKFNF</sequence>
<name>A0A084XZY1_9PROT</name>
<dbReference type="Proteomes" id="UP000019812">
    <property type="component" value="Unassembled WGS sequence"/>
</dbReference>
<protein>
    <submittedName>
        <fullName evidence="2">Uncharacterized protein</fullName>
    </submittedName>
</protein>
<accession>A0A084XZY1</accession>
<dbReference type="EMBL" id="JDSS02000024">
    <property type="protein sequence ID" value="KFB68025.1"/>
    <property type="molecule type" value="Genomic_DNA"/>
</dbReference>
<organism evidence="2 3">
    <name type="scientific">Candidatus Accumulibacter vicinus</name>
    <dbReference type="NCBI Taxonomy" id="2954382"/>
    <lineage>
        <taxon>Bacteria</taxon>
        <taxon>Pseudomonadati</taxon>
        <taxon>Pseudomonadota</taxon>
        <taxon>Betaproteobacteria</taxon>
        <taxon>Candidatus Accumulibacter</taxon>
    </lineage>
</organism>
<evidence type="ECO:0000313" key="3">
    <source>
        <dbReference type="Proteomes" id="UP000019812"/>
    </source>
</evidence>
<dbReference type="AlphaFoldDB" id="A0A084XZY1"/>
<feature type="region of interest" description="Disordered" evidence="1">
    <location>
        <begin position="1"/>
        <end position="29"/>
    </location>
</feature>
<evidence type="ECO:0000256" key="1">
    <source>
        <dbReference type="SAM" id="MobiDB-lite"/>
    </source>
</evidence>